<dbReference type="EMBL" id="CP000463">
    <property type="protein sequence ID" value="ABJ04787.1"/>
    <property type="molecule type" value="Genomic_DNA"/>
</dbReference>
<dbReference type="PANTHER" id="PTHR35038:SF8">
    <property type="entry name" value="C-TYPE POLYHEME CYTOCHROME OMCC"/>
    <property type="match status" value="1"/>
</dbReference>
<proteinExistence type="predicted"/>
<dbReference type="InterPro" id="IPR036280">
    <property type="entry name" value="Multihaem_cyt_sf"/>
</dbReference>
<feature type="domain" description="Cytochrome c-type protein NrfB-like" evidence="4">
    <location>
        <begin position="399"/>
        <end position="479"/>
    </location>
</feature>
<protein>
    <submittedName>
        <fullName evidence="5">Cytochrome C family protein</fullName>
    </submittedName>
</protein>
<dbReference type="KEGG" id="rpe:RPE_0831"/>
<evidence type="ECO:0000259" key="4">
    <source>
        <dbReference type="Pfam" id="PF22678"/>
    </source>
</evidence>
<name>Q07TE7_RHOP5</name>
<reference evidence="5" key="1">
    <citation type="submission" date="2006-09" db="EMBL/GenBank/DDBJ databases">
        <title>Complete sequence of Rhodopseudomonas palustris BisA53.</title>
        <authorList>
            <consortium name="US DOE Joint Genome Institute"/>
            <person name="Copeland A."/>
            <person name="Lucas S."/>
            <person name="Lapidus A."/>
            <person name="Barry K."/>
            <person name="Detter J.C."/>
            <person name="Glavina del Rio T."/>
            <person name="Hammon N."/>
            <person name="Israni S."/>
            <person name="Dalin E."/>
            <person name="Tice H."/>
            <person name="Pitluck S."/>
            <person name="Chain P."/>
            <person name="Malfatti S."/>
            <person name="Shin M."/>
            <person name="Vergez L."/>
            <person name="Schmutz J."/>
            <person name="Larimer F."/>
            <person name="Land M."/>
            <person name="Hauser L."/>
            <person name="Pelletier D.A."/>
            <person name="Kyrpides N."/>
            <person name="Kim E."/>
            <person name="Harwood C.S."/>
            <person name="Oda Y."/>
            <person name="Richardson P."/>
        </authorList>
    </citation>
    <scope>NUCLEOTIDE SEQUENCE [LARGE SCALE GENOMIC DNA]</scope>
    <source>
        <strain evidence="5">BisA53</strain>
    </source>
</reference>
<dbReference type="Gene3D" id="3.90.10.10">
    <property type="entry name" value="Cytochrome C3"/>
    <property type="match status" value="2"/>
</dbReference>
<accession>Q07TE7</accession>
<feature type="region of interest" description="Disordered" evidence="2">
    <location>
        <begin position="173"/>
        <end position="214"/>
    </location>
</feature>
<dbReference type="InterPro" id="IPR010177">
    <property type="entry name" value="Paired_CXXCH_1"/>
</dbReference>
<dbReference type="InterPro" id="IPR051829">
    <property type="entry name" value="Multiheme_Cytochr_ET"/>
</dbReference>
<feature type="compositionally biased region" description="Low complexity" evidence="2">
    <location>
        <begin position="173"/>
        <end position="185"/>
    </location>
</feature>
<dbReference type="NCBIfam" id="TIGR03508">
    <property type="entry name" value="decahem_SO"/>
    <property type="match status" value="1"/>
</dbReference>
<organism evidence="5">
    <name type="scientific">Rhodopseudomonas palustris (strain BisA53)</name>
    <dbReference type="NCBI Taxonomy" id="316055"/>
    <lineage>
        <taxon>Bacteria</taxon>
        <taxon>Pseudomonadati</taxon>
        <taxon>Pseudomonadota</taxon>
        <taxon>Alphaproteobacteria</taxon>
        <taxon>Hyphomicrobiales</taxon>
        <taxon>Nitrobacteraceae</taxon>
        <taxon>Rhodopseudomonas</taxon>
    </lineage>
</organism>
<evidence type="ECO:0000256" key="2">
    <source>
        <dbReference type="SAM" id="MobiDB-lite"/>
    </source>
</evidence>
<evidence type="ECO:0000259" key="3">
    <source>
        <dbReference type="Pfam" id="PF09699"/>
    </source>
</evidence>
<feature type="compositionally biased region" description="Gly residues" evidence="2">
    <location>
        <begin position="186"/>
        <end position="208"/>
    </location>
</feature>
<dbReference type="AlphaFoldDB" id="Q07TE7"/>
<feature type="domain" description="Doubled CXXCH motif" evidence="3">
    <location>
        <begin position="506"/>
        <end position="548"/>
    </location>
</feature>
<dbReference type="Pfam" id="PF22678">
    <property type="entry name" value="Cytochrom_c_NrfB-like"/>
    <property type="match status" value="1"/>
</dbReference>
<gene>
    <name evidence="5" type="ordered locus">RPE_0831</name>
</gene>
<evidence type="ECO:0000256" key="1">
    <source>
        <dbReference type="ARBA" id="ARBA00022729"/>
    </source>
</evidence>
<feature type="domain" description="Doubled CXXCH motif" evidence="3">
    <location>
        <begin position="555"/>
        <end position="590"/>
    </location>
</feature>
<sequence>MGGSRRVAPLCGAPTKDCAPAQPAGRSTFSDMSFRDMSFRNMPLHNISSSSGSSSNISSSAMSFGLSRLAGVCGGRAWAVSALIASTLMLSVTAAAWLAPARAETVAAAAALQEPELDPTIAALADYARDKLPGSKGLLNFSPALPGFSPQDPDFAAIHAGVNLSGAHGAGAGVIAHGSNSRPGSAHGGSPHGGSAGGGSHGASGHGESGLSVPRFGQLQAPQLTAFAALRLPEESIKLATDYARLNARIARPAEERLLRAAERRLQRAQQAPLARQRDYATLMPANVPDEGMVTTWVALDQVEDSFEAAPRFDFVQILSAKTDAMKPVLIAAQKTAKAAASARAPMVAPAPGDPDGRYFVGSKPCETCHAGLFDEFSQTVMGRNIKSGKVTPQGKMECESCHGPGSAHVNGGGGREKGGIRSFRLTDSRGVDVEDFNGVCLSCHERGDRTYWTGSAHESRGLACVNCHTVMRKVSPRNQLKTELVMDTCFQCHKDRKAQAQRTSHMPVRENKITCANCHNPHGSATEKLLREATVNDTCYQCHADKRGPFLFEHPPVRENCLNCHEPHGSNHESLLIIARQRLCQQCHTPPHNQPGLSTGAALRFQVGGACQNCHTNIHGSNAPSGGRWHR</sequence>
<dbReference type="Pfam" id="PF09699">
    <property type="entry name" value="Paired_CXXCH_1"/>
    <property type="match status" value="2"/>
</dbReference>
<dbReference type="InterPro" id="IPR053875">
    <property type="entry name" value="Cytochrom_c_NrfB-like_dom"/>
</dbReference>
<dbReference type="PANTHER" id="PTHR35038">
    <property type="entry name" value="DISSIMILATORY SULFITE REDUCTASE SIRA"/>
    <property type="match status" value="1"/>
</dbReference>
<dbReference type="InterPro" id="IPR020015">
    <property type="entry name" value="Decahaem_cyt-c_DmsE"/>
</dbReference>
<evidence type="ECO:0000313" key="5">
    <source>
        <dbReference type="EMBL" id="ABJ04787.1"/>
    </source>
</evidence>
<dbReference type="NCBIfam" id="TIGR01905">
    <property type="entry name" value="paired_CXXCH_1"/>
    <property type="match status" value="2"/>
</dbReference>
<dbReference type="HOGENOM" id="CLU_504197_0_0_5"/>
<keyword evidence="1" id="KW-0732">Signal</keyword>
<dbReference type="SUPFAM" id="SSF48695">
    <property type="entry name" value="Multiheme cytochromes"/>
    <property type="match status" value="1"/>
</dbReference>
<dbReference type="eggNOG" id="COG3303">
    <property type="taxonomic scope" value="Bacteria"/>
</dbReference>
<dbReference type="STRING" id="316055.RPE_0831"/>